<keyword evidence="3" id="KW-1185">Reference proteome</keyword>
<accession>A0A7C8M822</accession>
<dbReference type="AlphaFoldDB" id="A0A7C8M822"/>
<evidence type="ECO:0000313" key="3">
    <source>
        <dbReference type="Proteomes" id="UP000481861"/>
    </source>
</evidence>
<evidence type="ECO:0000313" key="2">
    <source>
        <dbReference type="EMBL" id="KAF2871296.1"/>
    </source>
</evidence>
<proteinExistence type="predicted"/>
<protein>
    <submittedName>
        <fullName evidence="2">Uncharacterized protein</fullName>
    </submittedName>
</protein>
<feature type="region of interest" description="Disordered" evidence="1">
    <location>
        <begin position="1"/>
        <end position="49"/>
    </location>
</feature>
<evidence type="ECO:0000256" key="1">
    <source>
        <dbReference type="SAM" id="MobiDB-lite"/>
    </source>
</evidence>
<name>A0A7C8M822_9PLEO</name>
<reference evidence="2 3" key="1">
    <citation type="submission" date="2020-01" db="EMBL/GenBank/DDBJ databases">
        <authorList>
            <consortium name="DOE Joint Genome Institute"/>
            <person name="Haridas S."/>
            <person name="Albert R."/>
            <person name="Binder M."/>
            <person name="Bloem J."/>
            <person name="Labutti K."/>
            <person name="Salamov A."/>
            <person name="Andreopoulos B."/>
            <person name="Baker S.E."/>
            <person name="Barry K."/>
            <person name="Bills G."/>
            <person name="Bluhm B.H."/>
            <person name="Cannon C."/>
            <person name="Castanera R."/>
            <person name="Culley D.E."/>
            <person name="Daum C."/>
            <person name="Ezra D."/>
            <person name="Gonzalez J.B."/>
            <person name="Henrissat B."/>
            <person name="Kuo A."/>
            <person name="Liang C."/>
            <person name="Lipzen A."/>
            <person name="Lutzoni F."/>
            <person name="Magnuson J."/>
            <person name="Mondo S."/>
            <person name="Nolan M."/>
            <person name="Ohm R."/>
            <person name="Pangilinan J."/>
            <person name="Park H.-J.H."/>
            <person name="Ramirez L."/>
            <person name="Alfaro M."/>
            <person name="Sun H."/>
            <person name="Tritt A."/>
            <person name="Yoshinaga Y."/>
            <person name="Zwiers L.-H.L."/>
            <person name="Turgeon B.G."/>
            <person name="Goodwin S.B."/>
            <person name="Spatafora J.W."/>
            <person name="Crous P.W."/>
            <person name="Grigoriev I.V."/>
        </authorList>
    </citation>
    <scope>NUCLEOTIDE SEQUENCE [LARGE SCALE GENOMIC DNA]</scope>
    <source>
        <strain evidence="2 3">CBS 611.86</strain>
    </source>
</reference>
<dbReference type="EMBL" id="JAADJZ010000012">
    <property type="protein sequence ID" value="KAF2871296.1"/>
    <property type="molecule type" value="Genomic_DNA"/>
</dbReference>
<dbReference type="Proteomes" id="UP000481861">
    <property type="component" value="Unassembled WGS sequence"/>
</dbReference>
<gene>
    <name evidence="2" type="ORF">BDV95DRAFT_59063</name>
</gene>
<organism evidence="2 3">
    <name type="scientific">Massariosphaeria phaeospora</name>
    <dbReference type="NCBI Taxonomy" id="100035"/>
    <lineage>
        <taxon>Eukaryota</taxon>
        <taxon>Fungi</taxon>
        <taxon>Dikarya</taxon>
        <taxon>Ascomycota</taxon>
        <taxon>Pezizomycotina</taxon>
        <taxon>Dothideomycetes</taxon>
        <taxon>Pleosporomycetidae</taxon>
        <taxon>Pleosporales</taxon>
        <taxon>Pleosporales incertae sedis</taxon>
        <taxon>Massariosphaeria</taxon>
    </lineage>
</organism>
<comment type="caution">
    <text evidence="2">The sequence shown here is derived from an EMBL/GenBank/DDBJ whole genome shotgun (WGS) entry which is preliminary data.</text>
</comment>
<sequence length="111" mass="11585">MQGCASLGSRDPPIDNTPQGPSVRIGRTAAARPVATQPAETPPSSLPASTCLTPPIRWPVTRCHIVSHALAFLQNNVHRVPFPRLWCAGAAFRSPLIARAPISSACGGLAA</sequence>